<organism evidence="1 2">
    <name type="scientific">Cupriavidus taiwanensis</name>
    <dbReference type="NCBI Taxonomy" id="164546"/>
    <lineage>
        <taxon>Bacteria</taxon>
        <taxon>Pseudomonadati</taxon>
        <taxon>Pseudomonadota</taxon>
        <taxon>Betaproteobacteria</taxon>
        <taxon>Burkholderiales</taxon>
        <taxon>Burkholderiaceae</taxon>
        <taxon>Cupriavidus</taxon>
    </lineage>
</organism>
<accession>A0A375JCC6</accession>
<sequence length="55" mass="6128">MVGQMQALSIERLHLALPSDRGSNLRIGCSLTIWDVVKVSRGVDETLQYKRDTGL</sequence>
<evidence type="ECO:0000313" key="1">
    <source>
        <dbReference type="EMBL" id="SPS02757.1"/>
    </source>
</evidence>
<protein>
    <submittedName>
        <fullName evidence="1">Uncharacterized protein</fullName>
    </submittedName>
</protein>
<dbReference type="Proteomes" id="UP000256805">
    <property type="component" value="Unassembled WGS sequence"/>
</dbReference>
<proteinExistence type="predicted"/>
<evidence type="ECO:0000313" key="2">
    <source>
        <dbReference type="Proteomes" id="UP000256805"/>
    </source>
</evidence>
<name>A0A375JCC6_9BURK</name>
<dbReference type="EMBL" id="OVTA01000093">
    <property type="protein sequence ID" value="SPS02757.1"/>
    <property type="molecule type" value="Genomic_DNA"/>
</dbReference>
<dbReference type="AlphaFoldDB" id="A0A375JCC6"/>
<gene>
    <name evidence="1" type="ORF">CBM2634_U290006</name>
</gene>
<reference evidence="1 2" key="1">
    <citation type="submission" date="2018-01" db="EMBL/GenBank/DDBJ databases">
        <authorList>
            <person name="Gaut B.S."/>
            <person name="Morton B.R."/>
            <person name="Clegg M.T."/>
            <person name="Duvall M.R."/>
        </authorList>
    </citation>
    <scope>NUCLEOTIDE SEQUENCE [LARGE SCALE GENOMIC DNA]</scope>
    <source>
        <strain evidence="1">Cupriavidus taiwanensis cmp 52</strain>
    </source>
</reference>